<feature type="domain" description="LysM" evidence="3">
    <location>
        <begin position="157"/>
        <end position="208"/>
    </location>
</feature>
<comment type="caution">
    <text evidence="4">The sequence shown here is derived from an EMBL/GenBank/DDBJ whole genome shotgun (WGS) entry which is preliminary data.</text>
</comment>
<dbReference type="EMBL" id="SRSC01000003">
    <property type="protein sequence ID" value="TGU71507.1"/>
    <property type="molecule type" value="Genomic_DNA"/>
</dbReference>
<dbReference type="InterPro" id="IPR036779">
    <property type="entry name" value="LysM_dom_sf"/>
</dbReference>
<dbReference type="InterPro" id="IPR052196">
    <property type="entry name" value="Bact_Kbp"/>
</dbReference>
<sequence length="230" mass="26460">MRLLARLITLLLLISAAACATQPPRFREEAAAKLDQLKFEGGERLYPAEYASVLQAFLKGDAYMMENESKEADRYFQLTLLKGDLLAREVAVEKARLLAEEKARLAEEQRQAELERLAKMEEERLAKARALEKAQKEAAEAERKKAKPPVKEPVLVPSWSVRRGESLPLIASRSEVYGDRNLWPLIYRANRDQIRDPRHIWPGQILRVPRNLGRDDYAEARHYAQEHPLH</sequence>
<reference evidence="4 5" key="1">
    <citation type="submission" date="2019-04" db="EMBL/GenBank/DDBJ databases">
        <title>Geobacter oryzae sp. nov., ferric-reducing bacteria isolated from paddy soil.</title>
        <authorList>
            <person name="Xu Z."/>
            <person name="Masuda Y."/>
            <person name="Itoh H."/>
            <person name="Senoo K."/>
        </authorList>
    </citation>
    <scope>NUCLEOTIDE SEQUENCE [LARGE SCALE GENOMIC DNA]</scope>
    <source>
        <strain evidence="4 5">Red111</strain>
    </source>
</reference>
<evidence type="ECO:0000256" key="2">
    <source>
        <dbReference type="SAM" id="SignalP"/>
    </source>
</evidence>
<feature type="signal peptide" evidence="2">
    <location>
        <begin position="1"/>
        <end position="20"/>
    </location>
</feature>
<dbReference type="PANTHER" id="PTHR34700">
    <property type="entry name" value="POTASSIUM BINDING PROTEIN KBP"/>
    <property type="match status" value="1"/>
</dbReference>
<dbReference type="Gene3D" id="3.10.350.10">
    <property type="entry name" value="LysM domain"/>
    <property type="match status" value="1"/>
</dbReference>
<dbReference type="PROSITE" id="PS51782">
    <property type="entry name" value="LYSM"/>
    <property type="match status" value="1"/>
</dbReference>
<feature type="chain" id="PRO_5020463602" evidence="2">
    <location>
        <begin position="21"/>
        <end position="230"/>
    </location>
</feature>
<dbReference type="AlphaFoldDB" id="A0A4S1CDK6"/>
<dbReference type="Proteomes" id="UP000306416">
    <property type="component" value="Unassembled WGS sequence"/>
</dbReference>
<keyword evidence="2" id="KW-0732">Signal</keyword>
<organism evidence="4 5">
    <name type="scientific">Geomonas terrae</name>
    <dbReference type="NCBI Taxonomy" id="2562681"/>
    <lineage>
        <taxon>Bacteria</taxon>
        <taxon>Pseudomonadati</taxon>
        <taxon>Thermodesulfobacteriota</taxon>
        <taxon>Desulfuromonadia</taxon>
        <taxon>Geobacterales</taxon>
        <taxon>Geobacteraceae</taxon>
        <taxon>Geomonas</taxon>
    </lineage>
</organism>
<evidence type="ECO:0000256" key="1">
    <source>
        <dbReference type="SAM" id="Coils"/>
    </source>
</evidence>
<evidence type="ECO:0000313" key="4">
    <source>
        <dbReference type="EMBL" id="TGU71507.1"/>
    </source>
</evidence>
<proteinExistence type="predicted"/>
<name>A0A4S1CDK6_9BACT</name>
<dbReference type="PROSITE" id="PS51257">
    <property type="entry name" value="PROKAR_LIPOPROTEIN"/>
    <property type="match status" value="1"/>
</dbReference>
<dbReference type="InterPro" id="IPR018392">
    <property type="entry name" value="LysM"/>
</dbReference>
<dbReference type="Pfam" id="PF01476">
    <property type="entry name" value="LysM"/>
    <property type="match status" value="1"/>
</dbReference>
<keyword evidence="5" id="KW-1185">Reference proteome</keyword>
<keyword evidence="1" id="KW-0175">Coiled coil</keyword>
<evidence type="ECO:0000259" key="3">
    <source>
        <dbReference type="PROSITE" id="PS51782"/>
    </source>
</evidence>
<protein>
    <submittedName>
        <fullName evidence="4">Peptidoglycan-binding protein LysM</fullName>
    </submittedName>
</protein>
<gene>
    <name evidence="4" type="ORF">E4633_14405</name>
</gene>
<dbReference type="PANTHER" id="PTHR34700:SF4">
    <property type="entry name" value="PHAGE-LIKE ELEMENT PBSX PROTEIN XKDP"/>
    <property type="match status" value="1"/>
</dbReference>
<feature type="coiled-coil region" evidence="1">
    <location>
        <begin position="88"/>
        <end position="147"/>
    </location>
</feature>
<accession>A0A4S1CDK6</accession>
<evidence type="ECO:0000313" key="5">
    <source>
        <dbReference type="Proteomes" id="UP000306416"/>
    </source>
</evidence>